<reference evidence="2" key="1">
    <citation type="submission" date="2020-06" db="EMBL/GenBank/DDBJ databases">
        <title>Novel chitinolytic bacterium.</title>
        <authorList>
            <person name="Ungkulpasvich U."/>
            <person name="Kosugi A."/>
            <person name="Uke A."/>
        </authorList>
    </citation>
    <scope>NUCLEOTIDE SEQUENCE</scope>
    <source>
        <strain evidence="2">UUS1-1</strain>
    </source>
</reference>
<dbReference type="RefSeq" id="WP_181340284.1">
    <property type="nucleotide sequence ID" value="NZ_JAAKDE010000023.1"/>
</dbReference>
<dbReference type="Pfam" id="PF10105">
    <property type="entry name" value="DUF2344"/>
    <property type="match status" value="1"/>
</dbReference>
<dbReference type="NCBIfam" id="TIGR03936">
    <property type="entry name" value="sam_1_link_chp"/>
    <property type="match status" value="1"/>
</dbReference>
<sequence>MNKITYRIKYSKKGLARFTSHLDVLRMLTRTLRRTGLPLAYSAGFNPKPILSFGPPLPLGVESEAEYFDLELTCDLPEEEVKKALREQLPPGMEVETVEKLAPKAPSLMAATTSISYQFLLRRRTPLTDDEVKAWFASLWSRPELMVTKMTKQGQKVVNLRPLWKGYELKIQDDGLILFDFEVAFGPQGTIRPDDFDSLLDAAFQIEQRKRTAVSFKAGERHRKVF</sequence>
<dbReference type="InterPro" id="IPR018768">
    <property type="entry name" value="DUF2344"/>
</dbReference>
<gene>
    <name evidence="2" type="ORF">G5B42_09755</name>
</gene>
<protein>
    <submittedName>
        <fullName evidence="2">DUF2344 domain-containing protein</fullName>
    </submittedName>
</protein>
<name>A0A8J6I193_9FIRM</name>
<feature type="domain" description="DUF2344" evidence="1">
    <location>
        <begin position="6"/>
        <end position="193"/>
    </location>
</feature>
<accession>A0A8J6I193</accession>
<evidence type="ECO:0000313" key="3">
    <source>
        <dbReference type="Proteomes" id="UP000657177"/>
    </source>
</evidence>
<dbReference type="EMBL" id="JAAKDE010000023">
    <property type="protein sequence ID" value="MBA2133815.1"/>
    <property type="molecule type" value="Genomic_DNA"/>
</dbReference>
<organism evidence="2 3">
    <name type="scientific">Capillibacterium thermochitinicola</name>
    <dbReference type="NCBI Taxonomy" id="2699427"/>
    <lineage>
        <taxon>Bacteria</taxon>
        <taxon>Bacillati</taxon>
        <taxon>Bacillota</taxon>
        <taxon>Capillibacterium</taxon>
    </lineage>
</organism>
<keyword evidence="3" id="KW-1185">Reference proteome</keyword>
<evidence type="ECO:0000313" key="2">
    <source>
        <dbReference type="EMBL" id="MBA2133815.1"/>
    </source>
</evidence>
<dbReference type="Proteomes" id="UP000657177">
    <property type="component" value="Unassembled WGS sequence"/>
</dbReference>
<comment type="caution">
    <text evidence="2">The sequence shown here is derived from an EMBL/GenBank/DDBJ whole genome shotgun (WGS) entry which is preliminary data.</text>
</comment>
<evidence type="ECO:0000259" key="1">
    <source>
        <dbReference type="Pfam" id="PF10105"/>
    </source>
</evidence>
<dbReference type="AlphaFoldDB" id="A0A8J6I193"/>
<proteinExistence type="predicted"/>